<gene>
    <name evidence="1" type="ORF">L1987_64756</name>
</gene>
<keyword evidence="2" id="KW-1185">Reference proteome</keyword>
<dbReference type="Proteomes" id="UP001056120">
    <property type="component" value="Linkage Group LG22"/>
</dbReference>
<evidence type="ECO:0000313" key="2">
    <source>
        <dbReference type="Proteomes" id="UP001056120"/>
    </source>
</evidence>
<accession>A0ACB9BSH3</accession>
<evidence type="ECO:0000313" key="1">
    <source>
        <dbReference type="EMBL" id="KAI3724986.1"/>
    </source>
</evidence>
<reference evidence="2" key="1">
    <citation type="journal article" date="2022" name="Mol. Ecol. Resour.">
        <title>The genomes of chicory, endive, great burdock and yacon provide insights into Asteraceae palaeo-polyploidization history and plant inulin production.</title>
        <authorList>
            <person name="Fan W."/>
            <person name="Wang S."/>
            <person name="Wang H."/>
            <person name="Wang A."/>
            <person name="Jiang F."/>
            <person name="Liu H."/>
            <person name="Zhao H."/>
            <person name="Xu D."/>
            <person name="Zhang Y."/>
        </authorList>
    </citation>
    <scope>NUCLEOTIDE SEQUENCE [LARGE SCALE GENOMIC DNA]</scope>
    <source>
        <strain evidence="2">cv. Yunnan</strain>
    </source>
</reference>
<reference evidence="1 2" key="2">
    <citation type="journal article" date="2022" name="Mol. Ecol. Resour.">
        <title>The genomes of chicory, endive, great burdock and yacon provide insights into Asteraceae paleo-polyploidization history and plant inulin production.</title>
        <authorList>
            <person name="Fan W."/>
            <person name="Wang S."/>
            <person name="Wang H."/>
            <person name="Wang A."/>
            <person name="Jiang F."/>
            <person name="Liu H."/>
            <person name="Zhao H."/>
            <person name="Xu D."/>
            <person name="Zhang Y."/>
        </authorList>
    </citation>
    <scope>NUCLEOTIDE SEQUENCE [LARGE SCALE GENOMIC DNA]</scope>
    <source>
        <strain evidence="2">cv. Yunnan</strain>
        <tissue evidence="1">Leaves</tissue>
    </source>
</reference>
<protein>
    <submittedName>
        <fullName evidence="1">Uncharacterized protein</fullName>
    </submittedName>
</protein>
<dbReference type="EMBL" id="CM042039">
    <property type="protein sequence ID" value="KAI3724986.1"/>
    <property type="molecule type" value="Genomic_DNA"/>
</dbReference>
<name>A0ACB9BSH3_9ASTR</name>
<sequence>MRLASCRLHKDGTVRALRYETVVVRTEDNSEGIVDSGGKMAAFMKRMMVMEAVIGDSGVEKGVVTSCDGDGDSDLSLLLLTASEWSWWFTMACGGCQLVTLREGDENSSLMVSFMG</sequence>
<comment type="caution">
    <text evidence="1">The sequence shown here is derived from an EMBL/GenBank/DDBJ whole genome shotgun (WGS) entry which is preliminary data.</text>
</comment>
<proteinExistence type="predicted"/>
<organism evidence="1 2">
    <name type="scientific">Smallanthus sonchifolius</name>
    <dbReference type="NCBI Taxonomy" id="185202"/>
    <lineage>
        <taxon>Eukaryota</taxon>
        <taxon>Viridiplantae</taxon>
        <taxon>Streptophyta</taxon>
        <taxon>Embryophyta</taxon>
        <taxon>Tracheophyta</taxon>
        <taxon>Spermatophyta</taxon>
        <taxon>Magnoliopsida</taxon>
        <taxon>eudicotyledons</taxon>
        <taxon>Gunneridae</taxon>
        <taxon>Pentapetalae</taxon>
        <taxon>asterids</taxon>
        <taxon>campanulids</taxon>
        <taxon>Asterales</taxon>
        <taxon>Asteraceae</taxon>
        <taxon>Asteroideae</taxon>
        <taxon>Heliantheae alliance</taxon>
        <taxon>Millerieae</taxon>
        <taxon>Smallanthus</taxon>
    </lineage>
</organism>